<name>A0ABT8DVG2_9BURK</name>
<feature type="transmembrane region" description="Helical" evidence="7">
    <location>
        <begin position="332"/>
        <end position="352"/>
    </location>
</feature>
<dbReference type="InterPro" id="IPR003594">
    <property type="entry name" value="HATPase_dom"/>
</dbReference>
<evidence type="ECO:0000256" key="7">
    <source>
        <dbReference type="SAM" id="Phobius"/>
    </source>
</evidence>
<dbReference type="EMBL" id="JAUHHC010000005">
    <property type="protein sequence ID" value="MDN3922257.1"/>
    <property type="molecule type" value="Genomic_DNA"/>
</dbReference>
<reference evidence="9 10" key="1">
    <citation type="submission" date="2023-06" db="EMBL/GenBank/DDBJ databases">
        <title>Pelomonas sp. PFR6 16S ribosomal RNA gene Genome sequencing and assembly.</title>
        <authorList>
            <person name="Woo H."/>
        </authorList>
    </citation>
    <scope>NUCLEOTIDE SEQUENCE [LARGE SCALE GENOMIC DNA]</scope>
    <source>
        <strain evidence="9 10">PFR6</strain>
    </source>
</reference>
<dbReference type="PROSITE" id="PS50109">
    <property type="entry name" value="HIS_KIN"/>
    <property type="match status" value="1"/>
</dbReference>
<dbReference type="CDD" id="cd16917">
    <property type="entry name" value="HATPase_UhpB-NarQ-NarX-like"/>
    <property type="match status" value="1"/>
</dbReference>
<feature type="transmembrane region" description="Helical" evidence="7">
    <location>
        <begin position="416"/>
        <end position="434"/>
    </location>
</feature>
<protein>
    <recommendedName>
        <fullName evidence="2">histidine kinase</fullName>
        <ecNumber evidence="2">2.7.13.3</ecNumber>
    </recommendedName>
</protein>
<evidence type="ECO:0000313" key="9">
    <source>
        <dbReference type="EMBL" id="MDN3922257.1"/>
    </source>
</evidence>
<evidence type="ECO:0000256" key="1">
    <source>
        <dbReference type="ARBA" id="ARBA00000085"/>
    </source>
</evidence>
<dbReference type="Proteomes" id="UP001228044">
    <property type="component" value="Unassembled WGS sequence"/>
</dbReference>
<feature type="transmembrane region" description="Helical" evidence="7">
    <location>
        <begin position="386"/>
        <end position="410"/>
    </location>
</feature>
<dbReference type="Pfam" id="PF07695">
    <property type="entry name" value="7TMR-DISM_7TM"/>
    <property type="match status" value="1"/>
</dbReference>
<keyword evidence="10" id="KW-1185">Reference proteome</keyword>
<organism evidence="9 10">
    <name type="scientific">Roseateles violae</name>
    <dbReference type="NCBI Taxonomy" id="3058042"/>
    <lineage>
        <taxon>Bacteria</taxon>
        <taxon>Pseudomonadati</taxon>
        <taxon>Pseudomonadota</taxon>
        <taxon>Betaproteobacteria</taxon>
        <taxon>Burkholderiales</taxon>
        <taxon>Sphaerotilaceae</taxon>
        <taxon>Roseateles</taxon>
    </lineage>
</organism>
<dbReference type="SUPFAM" id="SSF55874">
    <property type="entry name" value="ATPase domain of HSP90 chaperone/DNA topoisomerase II/histidine kinase"/>
    <property type="match status" value="1"/>
</dbReference>
<evidence type="ECO:0000256" key="2">
    <source>
        <dbReference type="ARBA" id="ARBA00012438"/>
    </source>
</evidence>
<evidence type="ECO:0000256" key="5">
    <source>
        <dbReference type="ARBA" id="ARBA00023012"/>
    </source>
</evidence>
<evidence type="ECO:0000259" key="8">
    <source>
        <dbReference type="PROSITE" id="PS50109"/>
    </source>
</evidence>
<dbReference type="RefSeq" id="WP_290360568.1">
    <property type="nucleotide sequence ID" value="NZ_JAUHHC010000005.1"/>
</dbReference>
<keyword evidence="7" id="KW-0812">Transmembrane</keyword>
<feature type="transmembrane region" description="Helical" evidence="7">
    <location>
        <begin position="268"/>
        <end position="287"/>
    </location>
</feature>
<accession>A0ABT8DVG2</accession>
<dbReference type="PANTHER" id="PTHR24421">
    <property type="entry name" value="NITRATE/NITRITE SENSOR PROTEIN NARX-RELATED"/>
    <property type="match status" value="1"/>
</dbReference>
<feature type="transmembrane region" description="Helical" evidence="7">
    <location>
        <begin position="299"/>
        <end position="320"/>
    </location>
</feature>
<feature type="domain" description="Histidine kinase" evidence="8">
    <location>
        <begin position="485"/>
        <end position="670"/>
    </location>
</feature>
<comment type="caution">
    <text evidence="9">The sequence shown here is derived from an EMBL/GenBank/DDBJ whole genome shotgun (WGS) entry which is preliminary data.</text>
</comment>
<dbReference type="PRINTS" id="PR00344">
    <property type="entry name" value="BCTRLSENSOR"/>
</dbReference>
<evidence type="ECO:0000256" key="4">
    <source>
        <dbReference type="ARBA" id="ARBA00022777"/>
    </source>
</evidence>
<dbReference type="Gene3D" id="3.30.565.10">
    <property type="entry name" value="Histidine kinase-like ATPase, C-terminal domain"/>
    <property type="match status" value="1"/>
</dbReference>
<evidence type="ECO:0000313" key="10">
    <source>
        <dbReference type="Proteomes" id="UP001228044"/>
    </source>
</evidence>
<keyword evidence="3" id="KW-0808">Transferase</keyword>
<feature type="coiled-coil region" evidence="6">
    <location>
        <begin position="442"/>
        <end position="483"/>
    </location>
</feature>
<keyword evidence="7" id="KW-0472">Membrane</keyword>
<gene>
    <name evidence="9" type="ORF">QWJ38_18355</name>
</gene>
<dbReference type="InterPro" id="IPR050482">
    <property type="entry name" value="Sensor_HK_TwoCompSys"/>
</dbReference>
<dbReference type="InterPro" id="IPR011623">
    <property type="entry name" value="7TMR_DISM_rcpt_extracell_dom1"/>
</dbReference>
<keyword evidence="4" id="KW-0418">Kinase</keyword>
<keyword evidence="5" id="KW-0902">Two-component regulatory system</keyword>
<feature type="transmembrane region" description="Helical" evidence="7">
    <location>
        <begin position="235"/>
        <end position="261"/>
    </location>
</feature>
<dbReference type="InterPro" id="IPR004358">
    <property type="entry name" value="Sig_transdc_His_kin-like_C"/>
</dbReference>
<evidence type="ECO:0000256" key="6">
    <source>
        <dbReference type="SAM" id="Coils"/>
    </source>
</evidence>
<dbReference type="SMART" id="SM00387">
    <property type="entry name" value="HATPase_c"/>
    <property type="match status" value="1"/>
</dbReference>
<dbReference type="InterPro" id="IPR036890">
    <property type="entry name" value="HATPase_C_sf"/>
</dbReference>
<dbReference type="Pfam" id="PF02518">
    <property type="entry name" value="HATPase_c"/>
    <property type="match status" value="1"/>
</dbReference>
<dbReference type="EC" id="2.7.13.3" evidence="2"/>
<comment type="catalytic activity">
    <reaction evidence="1">
        <text>ATP + protein L-histidine = ADP + protein N-phospho-L-histidine.</text>
        <dbReference type="EC" id="2.7.13.3"/>
    </reaction>
</comment>
<dbReference type="InterPro" id="IPR005467">
    <property type="entry name" value="His_kinase_dom"/>
</dbReference>
<keyword evidence="7" id="KW-1133">Transmembrane helix</keyword>
<feature type="transmembrane region" description="Helical" evidence="7">
    <location>
        <begin position="358"/>
        <end position="379"/>
    </location>
</feature>
<proteinExistence type="predicted"/>
<sequence>MAESLRSGWMRSLALVQALLFSGLLLLLQPAGAQMIPLPEQAPRSGGQQATTARLAISQWSADDLKAWWAALRTMDGGPGSFPDHLPPRLQPPDDPAAWRPVSLPDVRTREAGKGLSAEDPQYQMRWYRLRYTPPQGRWSTSVALYMPRLVTMAAAVLVHTEEGWRPVFDNQAGAREQWVRPLWAAFPAALTELRQEQELDVVVAVPVLRDSFYAVSSAWLGAREDLEPQYQRRWALQIGVPQATGLTLVVLGLFSFALWVRRREEPAYLLFALATVAWLVRNLHYHLDLPRTRLGLEWFWWATHASMSWVMLLTFLFALRFARQRHPQFDRAMAIFVIASSLLSMPIWLSWLDTLVLQHAVNAIVGTIGTLFVGAVAVREGSRELRLIALSLLLGLALGVHDLFLLAGWAWPEHIYLMPFATLIIVVSFLYAVQRRYVGALDEVELTNASLAQKLEQQGAQLQAQHDRLREAERQQALLIERQRLMQDMHDGLGSSLLSAMVAVEQGSMDQDKVVEVLRECVDDLRLVIDSLEPVGHDLVSLLATMRYRLGKRLQAGGLVLEWDVQDLPPLEWLEPPDALHVLRLMQEALSNVLKHARATRVRMVTRHHGSYVEIRVEDDGDGFDVGNAPAGRGLKSQQRRAQRLGGHVRIDSSPGHGTRLSLRLPVLRKGPTQQNPG</sequence>
<keyword evidence="6" id="KW-0175">Coiled coil</keyword>
<evidence type="ECO:0000256" key="3">
    <source>
        <dbReference type="ARBA" id="ARBA00022679"/>
    </source>
</evidence>
<dbReference type="Gene3D" id="1.20.5.1930">
    <property type="match status" value="1"/>
</dbReference>